<dbReference type="RefSeq" id="WP_284058104.1">
    <property type="nucleotide sequence ID" value="NZ_JAMSLR010000013.1"/>
</dbReference>
<comment type="caution">
    <text evidence="1">The sequence shown here is derived from an EMBL/GenBank/DDBJ whole genome shotgun (WGS) entry which is preliminary data.</text>
</comment>
<dbReference type="AlphaFoldDB" id="A0AA42BBY2"/>
<dbReference type="Proteomes" id="UP001165306">
    <property type="component" value="Unassembled WGS sequence"/>
</dbReference>
<evidence type="ECO:0000313" key="1">
    <source>
        <dbReference type="EMBL" id="MCM8750315.1"/>
    </source>
</evidence>
<gene>
    <name evidence="1" type="ORF">NET02_14270</name>
</gene>
<evidence type="ECO:0008006" key="3">
    <source>
        <dbReference type="Google" id="ProtNLM"/>
    </source>
</evidence>
<proteinExistence type="predicted"/>
<dbReference type="InterPro" id="IPR013783">
    <property type="entry name" value="Ig-like_fold"/>
</dbReference>
<reference evidence="1" key="1">
    <citation type="submission" date="2022-06" db="EMBL/GenBank/DDBJ databases">
        <title>CFH 74404 Thermomicrobiaceae sp.</title>
        <authorList>
            <person name="Ming H."/>
            <person name="Li W.-J."/>
            <person name="Zhao Z."/>
        </authorList>
    </citation>
    <scope>NUCLEOTIDE SEQUENCE</scope>
    <source>
        <strain evidence="1">CFH 74404</strain>
    </source>
</reference>
<evidence type="ECO:0000313" key="2">
    <source>
        <dbReference type="Proteomes" id="UP001165306"/>
    </source>
</evidence>
<dbReference type="InterPro" id="IPR008964">
    <property type="entry name" value="Invasin/intimin_cell_adhesion"/>
</dbReference>
<protein>
    <recommendedName>
        <fullName evidence="3">Big-1 domain-containing protein</fullName>
    </recommendedName>
</protein>
<sequence length="494" mass="53293">MEKTPVSGSRRRRQLGAPLLWMAAAVIAALLAAHISAPGETAAQPGPLESAAAPAEPIPGCTYFPETGHNLCAGFLRYWEQFGGLAIFGYPLTEEYRDPETGLTTQWFERARFEWHPGTYPERHDVLLGLLGHELVALREGSDPTFPTGPFSPAGPKPGCLYFAETGHNLCAGFRAYWEQFGGLAVFGYPISEEFREVNPDDGREYTVQYFERQRFEWHPGAWPERYDVLLGRLGAQLLAQRLAPSSPAPTPTPEPVVPPEDARLSLEPTSDVNPVGTEHTVVARVEVGGRPVVNVRVTFVVTGGGNPEPAAGEVLTDASGHARFTFTNDQPVTNIVRGFIDVNNDGDRDPNEPQDRATKRWLAGSLTVRPDAMTTEAEVGDATADATATLVVRDERGPAEGIPVLLEIRDSDTPSGTRASASFAACPVNDDIAPGATDAIGQFSRPLFACGIVDDGVNDTVTVNAYWDSNANGQLDPDLDVLLDSVTFTVDDL</sequence>
<dbReference type="Gene3D" id="2.60.40.10">
    <property type="entry name" value="Immunoglobulins"/>
    <property type="match status" value="1"/>
</dbReference>
<dbReference type="EMBL" id="JAMSLR010000013">
    <property type="protein sequence ID" value="MCM8750315.1"/>
    <property type="molecule type" value="Genomic_DNA"/>
</dbReference>
<name>A0AA42BBY2_9BACT</name>
<accession>A0AA42BBY2</accession>
<keyword evidence="2" id="KW-1185">Reference proteome</keyword>
<organism evidence="1 2">
    <name type="scientific">Thermalbibacter longus</name>
    <dbReference type="NCBI Taxonomy" id="2951981"/>
    <lineage>
        <taxon>Bacteria</taxon>
        <taxon>Pseudomonadati</taxon>
        <taxon>Thermomicrobiota</taxon>
        <taxon>Thermomicrobia</taxon>
        <taxon>Thermomicrobiales</taxon>
        <taxon>Thermomicrobiaceae</taxon>
        <taxon>Thermalbibacter</taxon>
    </lineage>
</organism>
<dbReference type="SUPFAM" id="SSF49373">
    <property type="entry name" value="Invasin/intimin cell-adhesion fragments"/>
    <property type="match status" value="1"/>
</dbReference>